<organism evidence="1 2">
    <name type="scientific">Flavobacterium oncorhynchi</name>
    <dbReference type="NCBI Taxonomy" id="728056"/>
    <lineage>
        <taxon>Bacteria</taxon>
        <taxon>Pseudomonadati</taxon>
        <taxon>Bacteroidota</taxon>
        <taxon>Flavobacteriia</taxon>
        <taxon>Flavobacteriales</taxon>
        <taxon>Flavobacteriaceae</taxon>
        <taxon>Flavobacterium</taxon>
    </lineage>
</organism>
<sequence>MENENFYIFLDIIFKNGSIQRLARKGVDYIEIANFTKKAIEENLIENLAQKIALTEKGIELHNLLEKNYKKIKKDEWIEKDKKSQIAKLEKNTIFVPRQDELTF</sequence>
<dbReference type="Proteomes" id="UP000198336">
    <property type="component" value="Unassembled WGS sequence"/>
</dbReference>
<gene>
    <name evidence="1" type="ORF">B0A75_12905</name>
</gene>
<dbReference type="AlphaFoldDB" id="A0A226HZX6"/>
<proteinExistence type="predicted"/>
<name>A0A226HZX6_9FLAO</name>
<comment type="caution">
    <text evidence="1">The sequence shown here is derived from an EMBL/GenBank/DDBJ whole genome shotgun (WGS) entry which is preliminary data.</text>
</comment>
<reference evidence="1 2" key="1">
    <citation type="submission" date="2016-11" db="EMBL/GenBank/DDBJ databases">
        <title>Whole genomes of Flavobacteriaceae.</title>
        <authorList>
            <person name="Stine C."/>
            <person name="Li C."/>
            <person name="Tadesse D."/>
        </authorList>
    </citation>
    <scope>NUCLEOTIDE SEQUENCE [LARGE SCALE GENOMIC DNA]</scope>
    <source>
        <strain evidence="1 2">CCUG 59446</strain>
    </source>
</reference>
<dbReference type="EMBL" id="MUHA01000018">
    <property type="protein sequence ID" value="OXA98960.1"/>
    <property type="molecule type" value="Genomic_DNA"/>
</dbReference>
<accession>A0A226HZX6</accession>
<dbReference type="RefSeq" id="WP_089054696.1">
    <property type="nucleotide sequence ID" value="NZ_MUHA01000018.1"/>
</dbReference>
<evidence type="ECO:0000313" key="1">
    <source>
        <dbReference type="EMBL" id="OXA98960.1"/>
    </source>
</evidence>
<protein>
    <submittedName>
        <fullName evidence="1">Uncharacterized protein</fullName>
    </submittedName>
</protein>
<keyword evidence="2" id="KW-1185">Reference proteome</keyword>
<evidence type="ECO:0000313" key="2">
    <source>
        <dbReference type="Proteomes" id="UP000198336"/>
    </source>
</evidence>